<name>A0A2K0UE01_TRIHA</name>
<evidence type="ECO:0000256" key="1">
    <source>
        <dbReference type="SAM" id="MobiDB-lite"/>
    </source>
</evidence>
<dbReference type="EMBL" id="MTYI01000049">
    <property type="protein sequence ID" value="PNP56002.1"/>
    <property type="molecule type" value="Genomic_DNA"/>
</dbReference>
<gene>
    <name evidence="2" type="ORF">THARTR1_03939</name>
</gene>
<feature type="compositionally biased region" description="Polar residues" evidence="1">
    <location>
        <begin position="59"/>
        <end position="73"/>
    </location>
</feature>
<feature type="compositionally biased region" description="Basic residues" evidence="1">
    <location>
        <begin position="87"/>
        <end position="108"/>
    </location>
</feature>
<reference evidence="2 3" key="1">
    <citation type="submission" date="2017-02" db="EMBL/GenBank/DDBJ databases">
        <title>Genomes of Trichoderma spp. with biocontrol activity.</title>
        <authorList>
            <person name="Gardiner D."/>
            <person name="Kazan K."/>
            <person name="Vos C."/>
            <person name="Harvey P."/>
        </authorList>
    </citation>
    <scope>NUCLEOTIDE SEQUENCE [LARGE SCALE GENOMIC DNA]</scope>
    <source>
        <strain evidence="2 3">Tr1</strain>
    </source>
</reference>
<dbReference type="AlphaFoldDB" id="A0A2K0UE01"/>
<dbReference type="OrthoDB" id="10626283at2759"/>
<protein>
    <submittedName>
        <fullName evidence="2">Uncharacterized protein</fullName>
    </submittedName>
</protein>
<feature type="region of interest" description="Disordered" evidence="1">
    <location>
        <begin position="1"/>
        <end position="149"/>
    </location>
</feature>
<evidence type="ECO:0000313" key="3">
    <source>
        <dbReference type="Proteomes" id="UP000236290"/>
    </source>
</evidence>
<sequence length="182" mass="20022">MIIPIADAQPATIQDDDGDDEHQEAVSPVTTRRQRRKDTPAKQAAAGQVPREDIDDRTSSAVSDTDSSETSEYIPSDDTLGMDRLAGQKRRVSTTATRRKRTAIKRQARQTNEDASFPSTAAPARDQSHRRTSHSQAFRAQPPATAKLSAAGMEEMRKDLAAMKKTLDQVLERLDGNASVYE</sequence>
<evidence type="ECO:0000313" key="2">
    <source>
        <dbReference type="EMBL" id="PNP56002.1"/>
    </source>
</evidence>
<comment type="caution">
    <text evidence="2">The sequence shown here is derived from an EMBL/GenBank/DDBJ whole genome shotgun (WGS) entry which is preliminary data.</text>
</comment>
<proteinExistence type="predicted"/>
<organism evidence="2 3">
    <name type="scientific">Trichoderma harzianum</name>
    <name type="common">Hypocrea lixii</name>
    <dbReference type="NCBI Taxonomy" id="5544"/>
    <lineage>
        <taxon>Eukaryota</taxon>
        <taxon>Fungi</taxon>
        <taxon>Dikarya</taxon>
        <taxon>Ascomycota</taxon>
        <taxon>Pezizomycotina</taxon>
        <taxon>Sordariomycetes</taxon>
        <taxon>Hypocreomycetidae</taxon>
        <taxon>Hypocreales</taxon>
        <taxon>Hypocreaceae</taxon>
        <taxon>Trichoderma</taxon>
    </lineage>
</organism>
<dbReference type="Proteomes" id="UP000236290">
    <property type="component" value="Unassembled WGS sequence"/>
</dbReference>
<accession>A0A2K0UE01</accession>